<dbReference type="InterPro" id="IPR010730">
    <property type="entry name" value="HET"/>
</dbReference>
<dbReference type="InterPro" id="IPR052895">
    <property type="entry name" value="HetReg/Transcr_Mod"/>
</dbReference>
<accession>A0ABR1TZ26</accession>
<keyword evidence="3" id="KW-1185">Reference proteome</keyword>
<organism evidence="2 3">
    <name type="scientific">Apiospora rasikravindrae</name>
    <dbReference type="NCBI Taxonomy" id="990691"/>
    <lineage>
        <taxon>Eukaryota</taxon>
        <taxon>Fungi</taxon>
        <taxon>Dikarya</taxon>
        <taxon>Ascomycota</taxon>
        <taxon>Pezizomycotina</taxon>
        <taxon>Sordariomycetes</taxon>
        <taxon>Xylariomycetidae</taxon>
        <taxon>Amphisphaeriales</taxon>
        <taxon>Apiosporaceae</taxon>
        <taxon>Apiospora</taxon>
    </lineage>
</organism>
<comment type="caution">
    <text evidence="2">The sequence shown here is derived from an EMBL/GenBank/DDBJ whole genome shotgun (WGS) entry which is preliminary data.</text>
</comment>
<dbReference type="PANTHER" id="PTHR24148:SF64">
    <property type="entry name" value="HETEROKARYON INCOMPATIBILITY DOMAIN-CONTAINING PROTEIN"/>
    <property type="match status" value="1"/>
</dbReference>
<dbReference type="PANTHER" id="PTHR24148">
    <property type="entry name" value="ANKYRIN REPEAT DOMAIN-CONTAINING PROTEIN 39 HOMOLOG-RELATED"/>
    <property type="match status" value="1"/>
</dbReference>
<feature type="domain" description="Heterokaryon incompatibility" evidence="1">
    <location>
        <begin position="20"/>
        <end position="188"/>
    </location>
</feature>
<name>A0ABR1TZ26_9PEZI</name>
<reference evidence="2 3" key="1">
    <citation type="submission" date="2023-01" db="EMBL/GenBank/DDBJ databases">
        <title>Analysis of 21 Apiospora genomes using comparative genomics revels a genus with tremendous synthesis potential of carbohydrate active enzymes and secondary metabolites.</title>
        <authorList>
            <person name="Sorensen T."/>
        </authorList>
    </citation>
    <scope>NUCLEOTIDE SEQUENCE [LARGE SCALE GENOMIC DNA]</scope>
    <source>
        <strain evidence="2 3">CBS 33761</strain>
    </source>
</reference>
<proteinExistence type="predicted"/>
<dbReference type="Proteomes" id="UP001444661">
    <property type="component" value="Unassembled WGS sequence"/>
</dbReference>
<evidence type="ECO:0000259" key="1">
    <source>
        <dbReference type="Pfam" id="PF06985"/>
    </source>
</evidence>
<dbReference type="EMBL" id="JAQQWK010000002">
    <property type="protein sequence ID" value="KAK8051742.1"/>
    <property type="molecule type" value="Genomic_DNA"/>
</dbReference>
<protein>
    <recommendedName>
        <fullName evidence="1">Heterokaryon incompatibility domain-containing protein</fullName>
    </recommendedName>
</protein>
<evidence type="ECO:0000313" key="3">
    <source>
        <dbReference type="Proteomes" id="UP001444661"/>
    </source>
</evidence>
<dbReference type="Pfam" id="PF06985">
    <property type="entry name" value="HET"/>
    <property type="match status" value="1"/>
</dbReference>
<sequence length="580" mass="65612">MKSCPWEPGNKYANCTEPRYNAISYTWGRFCLKPGEAGYTSTRPLRISNVPWPVPRVKPSCFTRDEMLNVVRTAAGASTAEDPVDFVWLDIACIDQTYPRNSDYFSEVGRQARIFRGADEVVIWLWAFDSASMSEWWTSIQRIEEPIIGIEVGNTPTIDPTEWIKHVGERLGAMRSDPWFSSLWTLQEAFLSPKATLMCKDGTTLTNPPGSNGPRSMLDLVHRWNEIGARLDRIKDVEKLWGIPLDQNELVALQTQISAIGFLESARQDAMQFQFYEGGRSLGSLADGMGNPLMLLAASHRRQCSEATDRVRGIMQVFDLQLGESSPNATPGKTYSLPELEDELGGALLQRYPISSLLIAQSRSCLPRKAWRISSDMTLMKSCHLFWRQQAAQSAPSGNERRIVSQSHGAEIATDVFEGVTMARFRGKYSRLSTFVDLMSEFVGPQTIVLQLDTKWEDRMRSMLSNQRQYLIDELTWLTNTLQDRNIGILFVARIRPPPQARTRGDVWCDWGVGLVLCQEAGRTDVYERIGVLIWDLWGLKDLMQTKRRSLQPTAAVADWTGYLDGQQSQGWVPIHSYFG</sequence>
<evidence type="ECO:0000313" key="2">
    <source>
        <dbReference type="EMBL" id="KAK8051742.1"/>
    </source>
</evidence>
<gene>
    <name evidence="2" type="ORF">PG993_003127</name>
</gene>